<organism evidence="1 2">
    <name type="scientific">Bauhinia variegata</name>
    <name type="common">Purple orchid tree</name>
    <name type="synonym">Phanera variegata</name>
    <dbReference type="NCBI Taxonomy" id="167791"/>
    <lineage>
        <taxon>Eukaryota</taxon>
        <taxon>Viridiplantae</taxon>
        <taxon>Streptophyta</taxon>
        <taxon>Embryophyta</taxon>
        <taxon>Tracheophyta</taxon>
        <taxon>Spermatophyta</taxon>
        <taxon>Magnoliopsida</taxon>
        <taxon>eudicotyledons</taxon>
        <taxon>Gunneridae</taxon>
        <taxon>Pentapetalae</taxon>
        <taxon>rosids</taxon>
        <taxon>fabids</taxon>
        <taxon>Fabales</taxon>
        <taxon>Fabaceae</taxon>
        <taxon>Cercidoideae</taxon>
        <taxon>Cercideae</taxon>
        <taxon>Bauhiniinae</taxon>
        <taxon>Bauhinia</taxon>
    </lineage>
</organism>
<keyword evidence="2" id="KW-1185">Reference proteome</keyword>
<dbReference type="EMBL" id="CM039429">
    <property type="protein sequence ID" value="KAI4347213.1"/>
    <property type="molecule type" value="Genomic_DNA"/>
</dbReference>
<protein>
    <submittedName>
        <fullName evidence="1">Uncharacterized protein</fullName>
    </submittedName>
</protein>
<evidence type="ECO:0000313" key="2">
    <source>
        <dbReference type="Proteomes" id="UP000828941"/>
    </source>
</evidence>
<evidence type="ECO:0000313" key="1">
    <source>
        <dbReference type="EMBL" id="KAI4347213.1"/>
    </source>
</evidence>
<sequence length="73" mass="7572">MVREWREMANLDLDVGFFGNAYIIFWAVLVTFSVVTAIIFSCADGASKEKSSAAEPGPYGAGCGAECGAACGA</sequence>
<gene>
    <name evidence="1" type="ORF">L6164_008045</name>
</gene>
<dbReference type="Proteomes" id="UP000828941">
    <property type="component" value="Chromosome 4"/>
</dbReference>
<comment type="caution">
    <text evidence="1">The sequence shown here is derived from an EMBL/GenBank/DDBJ whole genome shotgun (WGS) entry which is preliminary data.</text>
</comment>
<name>A0ACB9PFT1_BAUVA</name>
<accession>A0ACB9PFT1</accession>
<reference evidence="1 2" key="1">
    <citation type="journal article" date="2022" name="DNA Res.">
        <title>Chromosomal-level genome assembly of the orchid tree Bauhinia variegata (Leguminosae; Cercidoideae) supports the allotetraploid origin hypothesis of Bauhinia.</title>
        <authorList>
            <person name="Zhong Y."/>
            <person name="Chen Y."/>
            <person name="Zheng D."/>
            <person name="Pang J."/>
            <person name="Liu Y."/>
            <person name="Luo S."/>
            <person name="Meng S."/>
            <person name="Qian L."/>
            <person name="Wei D."/>
            <person name="Dai S."/>
            <person name="Zhou R."/>
        </authorList>
    </citation>
    <scope>NUCLEOTIDE SEQUENCE [LARGE SCALE GENOMIC DNA]</scope>
    <source>
        <strain evidence="1">BV-YZ2020</strain>
    </source>
</reference>
<proteinExistence type="predicted"/>